<accession>A0ABR6KKD1</accession>
<proteinExistence type="predicted"/>
<evidence type="ECO:0000313" key="4">
    <source>
        <dbReference type="EMBL" id="MBB4621788.1"/>
    </source>
</evidence>
<feature type="transmembrane region" description="Helical" evidence="1">
    <location>
        <begin position="43"/>
        <end position="63"/>
    </location>
</feature>
<dbReference type="SMART" id="SM00014">
    <property type="entry name" value="acidPPc"/>
    <property type="match status" value="1"/>
</dbReference>
<evidence type="ECO:0000259" key="3">
    <source>
        <dbReference type="SMART" id="SM00014"/>
    </source>
</evidence>
<feature type="transmembrane region" description="Helical" evidence="1">
    <location>
        <begin position="198"/>
        <end position="216"/>
    </location>
</feature>
<evidence type="ECO:0000313" key="5">
    <source>
        <dbReference type="Proteomes" id="UP000533637"/>
    </source>
</evidence>
<dbReference type="EMBL" id="JACHOC010000003">
    <property type="protein sequence ID" value="MBB4621788.1"/>
    <property type="molecule type" value="Genomic_DNA"/>
</dbReference>
<dbReference type="PANTHER" id="PTHR14969">
    <property type="entry name" value="SPHINGOSINE-1-PHOSPHATE PHOSPHOHYDROLASE"/>
    <property type="match status" value="1"/>
</dbReference>
<comment type="caution">
    <text evidence="4">The sequence shown here is derived from an EMBL/GenBank/DDBJ whole genome shotgun (WGS) entry which is preliminary data.</text>
</comment>
<sequence length="254" mass="28128">MKTSLLLFLLLFVPGVLWANGGEVKDTISNTYYDKTIQFRPQQLILPASLILVGSWGVCNGFLQSVNHSVKDQMTDLRKNRFFHADDYIQYLPVISYAGLGLIGVKSKHSFKERLIITATSYLAMGIMVNGTKLAIDEKRPDSSAENSFPSGHTATAFMGAELVRIEYGPGYGISAYLIASSVAVLRLYNNRHWLNDIIAGAGIGILSARIGYWLLPVNKRLFGLNKKRSATIITSPFYDHENQAFGAALSIRF</sequence>
<feature type="domain" description="Phosphatidic acid phosphatase type 2/haloperoxidase" evidence="3">
    <location>
        <begin position="116"/>
        <end position="213"/>
    </location>
</feature>
<keyword evidence="5" id="KW-1185">Reference proteome</keyword>
<keyword evidence="1" id="KW-0472">Membrane</keyword>
<evidence type="ECO:0000256" key="2">
    <source>
        <dbReference type="SAM" id="SignalP"/>
    </source>
</evidence>
<dbReference type="SUPFAM" id="SSF48317">
    <property type="entry name" value="Acid phosphatase/Vanadium-dependent haloperoxidase"/>
    <property type="match status" value="1"/>
</dbReference>
<reference evidence="4 5" key="1">
    <citation type="submission" date="2020-08" db="EMBL/GenBank/DDBJ databases">
        <title>Genomic Encyclopedia of Type Strains, Phase IV (KMG-IV): sequencing the most valuable type-strain genomes for metagenomic binning, comparative biology and taxonomic classification.</title>
        <authorList>
            <person name="Goeker M."/>
        </authorList>
    </citation>
    <scope>NUCLEOTIDE SEQUENCE [LARGE SCALE GENOMIC DNA]</scope>
    <source>
        <strain evidence="4 5">DSM 102983</strain>
    </source>
</reference>
<feature type="transmembrane region" description="Helical" evidence="1">
    <location>
        <begin position="168"/>
        <end position="186"/>
    </location>
</feature>
<dbReference type="InterPro" id="IPR000326">
    <property type="entry name" value="PAP2/HPO"/>
</dbReference>
<dbReference type="Proteomes" id="UP000533637">
    <property type="component" value="Unassembled WGS sequence"/>
</dbReference>
<dbReference type="CDD" id="cd03394">
    <property type="entry name" value="PAP2_like_5"/>
    <property type="match status" value="1"/>
</dbReference>
<name>A0ABR6KKD1_9BACT</name>
<dbReference type="RefSeq" id="WP_183670078.1">
    <property type="nucleotide sequence ID" value="NZ_BMPB01000001.1"/>
</dbReference>
<organism evidence="4 5">
    <name type="scientific">Parabacteroides faecis</name>
    <dbReference type="NCBI Taxonomy" id="1217282"/>
    <lineage>
        <taxon>Bacteria</taxon>
        <taxon>Pseudomonadati</taxon>
        <taxon>Bacteroidota</taxon>
        <taxon>Bacteroidia</taxon>
        <taxon>Bacteroidales</taxon>
        <taxon>Tannerellaceae</taxon>
        <taxon>Parabacteroides</taxon>
    </lineage>
</organism>
<keyword evidence="1" id="KW-0812">Transmembrane</keyword>
<evidence type="ECO:0000256" key="1">
    <source>
        <dbReference type="SAM" id="Phobius"/>
    </source>
</evidence>
<gene>
    <name evidence="4" type="ORF">GGQ57_001685</name>
</gene>
<feature type="signal peptide" evidence="2">
    <location>
        <begin position="1"/>
        <end position="19"/>
    </location>
</feature>
<protein>
    <recommendedName>
        <fullName evidence="3">Phosphatidic acid phosphatase type 2/haloperoxidase domain-containing protein</fullName>
    </recommendedName>
</protein>
<dbReference type="Pfam" id="PF01569">
    <property type="entry name" value="PAP2"/>
    <property type="match status" value="1"/>
</dbReference>
<keyword evidence="2" id="KW-0732">Signal</keyword>
<dbReference type="PANTHER" id="PTHR14969:SF13">
    <property type="entry name" value="AT30094P"/>
    <property type="match status" value="1"/>
</dbReference>
<keyword evidence="1" id="KW-1133">Transmembrane helix</keyword>
<dbReference type="Gene3D" id="1.20.144.10">
    <property type="entry name" value="Phosphatidic acid phosphatase type 2/haloperoxidase"/>
    <property type="match status" value="1"/>
</dbReference>
<dbReference type="InterPro" id="IPR036938">
    <property type="entry name" value="PAP2/HPO_sf"/>
</dbReference>
<feature type="chain" id="PRO_5045202841" description="Phosphatidic acid phosphatase type 2/haloperoxidase domain-containing protein" evidence="2">
    <location>
        <begin position="20"/>
        <end position="254"/>
    </location>
</feature>